<accession>A0A6A6Y3Y9</accession>
<proteinExistence type="predicted"/>
<dbReference type="EMBL" id="MU003717">
    <property type="protein sequence ID" value="KAF2803551.1"/>
    <property type="molecule type" value="Genomic_DNA"/>
</dbReference>
<gene>
    <name evidence="1 3" type="ORF">BDZ99DRAFT_166753</name>
</gene>
<dbReference type="RefSeq" id="XP_033570515.1">
    <property type="nucleotide sequence ID" value="XM_033712920.1"/>
</dbReference>
<dbReference type="GeneID" id="54453813"/>
<dbReference type="AlphaFoldDB" id="A0A6A6Y3Y9"/>
<reference evidence="3" key="3">
    <citation type="submission" date="2025-04" db="UniProtKB">
        <authorList>
            <consortium name="RefSeq"/>
        </authorList>
    </citation>
    <scope>IDENTIFICATION</scope>
    <source>
        <strain evidence="3">CBS 304.34</strain>
    </source>
</reference>
<reference evidence="1 3" key="1">
    <citation type="journal article" date="2020" name="Stud. Mycol.">
        <title>101 Dothideomycetes genomes: a test case for predicting lifestyles and emergence of pathogens.</title>
        <authorList>
            <person name="Haridas S."/>
            <person name="Albert R."/>
            <person name="Binder M."/>
            <person name="Bloem J."/>
            <person name="Labutti K."/>
            <person name="Salamov A."/>
            <person name="Andreopoulos B."/>
            <person name="Baker S."/>
            <person name="Barry K."/>
            <person name="Bills G."/>
            <person name="Bluhm B."/>
            <person name="Cannon C."/>
            <person name="Castanera R."/>
            <person name="Culley D."/>
            <person name="Daum C."/>
            <person name="Ezra D."/>
            <person name="Gonzalez J."/>
            <person name="Henrissat B."/>
            <person name="Kuo A."/>
            <person name="Liang C."/>
            <person name="Lipzen A."/>
            <person name="Lutzoni F."/>
            <person name="Magnuson J."/>
            <person name="Mondo S."/>
            <person name="Nolan M."/>
            <person name="Ohm R."/>
            <person name="Pangilinan J."/>
            <person name="Park H.-J."/>
            <person name="Ramirez L."/>
            <person name="Alfaro M."/>
            <person name="Sun H."/>
            <person name="Tritt A."/>
            <person name="Yoshinaga Y."/>
            <person name="Zwiers L.-H."/>
            <person name="Turgeon B."/>
            <person name="Goodwin S."/>
            <person name="Spatafora J."/>
            <person name="Crous P."/>
            <person name="Grigoriev I."/>
        </authorList>
    </citation>
    <scope>NUCLEOTIDE SEQUENCE</scope>
    <source>
        <strain evidence="1 3">CBS 304.34</strain>
    </source>
</reference>
<dbReference type="OrthoDB" id="3791627at2759"/>
<evidence type="ECO:0000313" key="1">
    <source>
        <dbReference type="EMBL" id="KAF2803551.1"/>
    </source>
</evidence>
<dbReference type="Proteomes" id="UP000504636">
    <property type="component" value="Unplaced"/>
</dbReference>
<evidence type="ECO:0000313" key="2">
    <source>
        <dbReference type="Proteomes" id="UP000504636"/>
    </source>
</evidence>
<organism evidence="1">
    <name type="scientific">Mytilinidion resinicola</name>
    <dbReference type="NCBI Taxonomy" id="574789"/>
    <lineage>
        <taxon>Eukaryota</taxon>
        <taxon>Fungi</taxon>
        <taxon>Dikarya</taxon>
        <taxon>Ascomycota</taxon>
        <taxon>Pezizomycotina</taxon>
        <taxon>Dothideomycetes</taxon>
        <taxon>Pleosporomycetidae</taxon>
        <taxon>Mytilinidiales</taxon>
        <taxon>Mytilinidiaceae</taxon>
        <taxon>Mytilinidion</taxon>
    </lineage>
</organism>
<dbReference type="SUPFAM" id="SSF52777">
    <property type="entry name" value="CoA-dependent acyltransferases"/>
    <property type="match status" value="1"/>
</dbReference>
<name>A0A6A6Y3Y9_9PEZI</name>
<sequence length="223" mass="24502">MPHRHLGFRDIIKQCSPWPSWTKYSSVLIFQNHTALDLVVNFGSARASLSGRDRLAGSADMWIIATPFLDTLEVDLRFSLASIPTAEACWISDCLTLVLKAMTKSLSTTLRSVKATLSDAYPSHTLPLGAPVIAPSVSYNQFHLPSPSSVGLVWRAWRELSLLVAEDKGEDGQSIFDRGADMVTMLLLAQCYNVTIKVLLAYPSRTLQAHLLDLEAPAARCTT</sequence>
<protein>
    <submittedName>
        <fullName evidence="1 3">Uncharacterized protein</fullName>
    </submittedName>
</protein>
<evidence type="ECO:0000313" key="3">
    <source>
        <dbReference type="RefSeq" id="XP_033570515.1"/>
    </source>
</evidence>
<keyword evidence="2" id="KW-1185">Reference proteome</keyword>
<reference evidence="3" key="2">
    <citation type="submission" date="2020-04" db="EMBL/GenBank/DDBJ databases">
        <authorList>
            <consortium name="NCBI Genome Project"/>
        </authorList>
    </citation>
    <scope>NUCLEOTIDE SEQUENCE</scope>
    <source>
        <strain evidence="3">CBS 304.34</strain>
    </source>
</reference>